<proteinExistence type="predicted"/>
<organism evidence="1 2">
    <name type="scientific">Trichoderma gamsii</name>
    <dbReference type="NCBI Taxonomy" id="398673"/>
    <lineage>
        <taxon>Eukaryota</taxon>
        <taxon>Fungi</taxon>
        <taxon>Dikarya</taxon>
        <taxon>Ascomycota</taxon>
        <taxon>Pezizomycotina</taxon>
        <taxon>Sordariomycetes</taxon>
        <taxon>Hypocreomycetidae</taxon>
        <taxon>Hypocreales</taxon>
        <taxon>Hypocreaceae</taxon>
        <taxon>Trichoderma</taxon>
    </lineage>
</organism>
<dbReference type="EMBL" id="JPDN02000006">
    <property type="protein sequence ID" value="PON28736.1"/>
    <property type="molecule type" value="Genomic_DNA"/>
</dbReference>
<reference evidence="1 2" key="1">
    <citation type="journal article" date="2016" name="Genome Announc.">
        <title>Draft Whole-Genome Sequence of Trichoderma gamsii T6085, a Promising Biocontrol Agent of Fusarium Head Blight on Wheat.</title>
        <authorList>
            <person name="Baroncelli R."/>
            <person name="Zapparata A."/>
            <person name="Piaggeschi G."/>
            <person name="Sarrocco S."/>
            <person name="Vannacci G."/>
        </authorList>
    </citation>
    <scope>NUCLEOTIDE SEQUENCE [LARGE SCALE GENOMIC DNA]</scope>
    <source>
        <strain evidence="1 2">T6085</strain>
    </source>
</reference>
<keyword evidence="2" id="KW-1185">Reference proteome</keyword>
<evidence type="ECO:0000313" key="2">
    <source>
        <dbReference type="Proteomes" id="UP000054821"/>
    </source>
</evidence>
<accession>A0A2P4ZWS9</accession>
<dbReference type="GeneID" id="36347411"/>
<feature type="non-terminal residue" evidence="1">
    <location>
        <position position="1"/>
    </location>
</feature>
<gene>
    <name evidence="1" type="ORF">TGAM01_v202583</name>
</gene>
<dbReference type="Proteomes" id="UP000054821">
    <property type="component" value="Unassembled WGS sequence"/>
</dbReference>
<name>A0A2P4ZWS9_9HYPO</name>
<dbReference type="AlphaFoldDB" id="A0A2P4ZWS9"/>
<evidence type="ECO:0000313" key="1">
    <source>
        <dbReference type="EMBL" id="PON28736.1"/>
    </source>
</evidence>
<sequence length="56" mass="6272">AGFKLCPSTNGPLRSLLHIWRRKVSAVGAIQILWISRMTKGQRSVLPTKTTPHSQF</sequence>
<protein>
    <submittedName>
        <fullName evidence="1">Uncharacterized protein</fullName>
    </submittedName>
</protein>
<dbReference type="RefSeq" id="XP_024406258.1">
    <property type="nucleotide sequence ID" value="XM_024549019.1"/>
</dbReference>
<comment type="caution">
    <text evidence="1">The sequence shown here is derived from an EMBL/GenBank/DDBJ whole genome shotgun (WGS) entry which is preliminary data.</text>
</comment>